<organism evidence="1 2">
    <name type="scientific">Fodinicola feengrottensis</name>
    <dbReference type="NCBI Taxonomy" id="435914"/>
    <lineage>
        <taxon>Bacteria</taxon>
        <taxon>Bacillati</taxon>
        <taxon>Actinomycetota</taxon>
        <taxon>Actinomycetes</taxon>
        <taxon>Mycobacteriales</taxon>
        <taxon>Fodinicola</taxon>
    </lineage>
</organism>
<dbReference type="SUPFAM" id="SSF54909">
    <property type="entry name" value="Dimeric alpha+beta barrel"/>
    <property type="match status" value="1"/>
</dbReference>
<evidence type="ECO:0000313" key="2">
    <source>
        <dbReference type="Proteomes" id="UP001500618"/>
    </source>
</evidence>
<dbReference type="InterPro" id="IPR038474">
    <property type="entry name" value="Polyketide_synth_cyclase_sf"/>
</dbReference>
<reference evidence="1 2" key="1">
    <citation type="journal article" date="2019" name="Int. J. Syst. Evol. Microbiol.">
        <title>The Global Catalogue of Microorganisms (GCM) 10K type strain sequencing project: providing services to taxonomists for standard genome sequencing and annotation.</title>
        <authorList>
            <consortium name="The Broad Institute Genomics Platform"/>
            <consortium name="The Broad Institute Genome Sequencing Center for Infectious Disease"/>
            <person name="Wu L."/>
            <person name="Ma J."/>
        </authorList>
    </citation>
    <scope>NUCLEOTIDE SEQUENCE [LARGE SCALE GENOMIC DNA]</scope>
    <source>
        <strain evidence="1 2">JCM 14718</strain>
    </source>
</reference>
<sequence>MAHRTLIVAHMDPADTDAVADLFAESDATELPHMVGVQRRSLFRFHGLYFHLVEAQENIAPRLYQARSHPLYQQLNSGLAKYMRPYDPNWKEPKDAMAEQFYSWHAE</sequence>
<evidence type="ECO:0000313" key="1">
    <source>
        <dbReference type="EMBL" id="GAA1700741.1"/>
    </source>
</evidence>
<accession>A0ABN2I955</accession>
<dbReference type="Pfam" id="PF04673">
    <property type="entry name" value="Cyclase_polyket"/>
    <property type="match status" value="1"/>
</dbReference>
<dbReference type="EMBL" id="BAAANY010000023">
    <property type="protein sequence ID" value="GAA1700741.1"/>
    <property type="molecule type" value="Genomic_DNA"/>
</dbReference>
<dbReference type="InterPro" id="IPR011008">
    <property type="entry name" value="Dimeric_a/b-barrel"/>
</dbReference>
<proteinExistence type="predicted"/>
<protein>
    <submittedName>
        <fullName evidence="1">TcmI family type II polyketide cyclase</fullName>
    </submittedName>
</protein>
<keyword evidence="2" id="KW-1185">Reference proteome</keyword>
<comment type="caution">
    <text evidence="1">The sequence shown here is derived from an EMBL/GenBank/DDBJ whole genome shotgun (WGS) entry which is preliminary data.</text>
</comment>
<dbReference type="Proteomes" id="UP001500618">
    <property type="component" value="Unassembled WGS sequence"/>
</dbReference>
<dbReference type="InterPro" id="IPR006765">
    <property type="entry name" value="Polyketide_synth_cyclase"/>
</dbReference>
<dbReference type="RefSeq" id="WP_163572025.1">
    <property type="nucleotide sequence ID" value="NZ_BAAANY010000023.1"/>
</dbReference>
<name>A0ABN2I955_9ACTN</name>
<dbReference type="Gene3D" id="3.30.70.1090">
    <property type="entry name" value="Dimeric alpha+beta barrel"/>
    <property type="match status" value="1"/>
</dbReference>
<gene>
    <name evidence="1" type="ORF">GCM10009765_57780</name>
</gene>